<sequence length="237" mass="25010">MTQHPRSPNKRLLALGLVSIFGLQSCANIDSKSMNPTGWSGSDWLKCGLAIAAGAAAGAAVSGKKDRGVGVVAGTAAGIAVCFVINAKSVQTQSPQEVEAQYRKSGKKAPAEPQVVSYQTSIQPGSTIKRGQPIKVVSNIVAIDGSRQAVNEIKEEVRLYEPGATTAFKEGTKVANEKPGSGGYENTFTITLDNQVPQGVYRVDTSVLLNGKPVNTRSNNVQLVMIDADTYQIAYLD</sequence>
<evidence type="ECO:0000313" key="1">
    <source>
        <dbReference type="EMBL" id="MCK9812965.1"/>
    </source>
</evidence>
<reference evidence="1 2" key="1">
    <citation type="journal article" date="2022" name="Int. J. Syst. Evol. Microbiol.">
        <title>Pseudomonas aegrilactucae sp. nov. and Pseudomonas morbosilactucae sp. nov., pathogens causing bacterial rot of lettuce in Japan.</title>
        <authorList>
            <person name="Sawada H."/>
            <person name="Fujikawa T."/>
            <person name="Satou M."/>
        </authorList>
    </citation>
    <scope>NUCLEOTIDE SEQUENCE [LARGE SCALE GENOMIC DNA]</scope>
    <source>
        <strain evidence="1 2">MAFF 302046</strain>
    </source>
</reference>
<protein>
    <recommendedName>
        <fullName evidence="3">Glycine zipper family protein</fullName>
    </recommendedName>
</protein>
<dbReference type="RefSeq" id="WP_123328098.1">
    <property type="nucleotide sequence ID" value="NZ_JALQCX010000005.1"/>
</dbReference>
<evidence type="ECO:0000313" key="2">
    <source>
        <dbReference type="Proteomes" id="UP001155163"/>
    </source>
</evidence>
<keyword evidence="2" id="KW-1185">Reference proteome</keyword>
<dbReference type="PROSITE" id="PS51257">
    <property type="entry name" value="PROKAR_LIPOPROTEIN"/>
    <property type="match status" value="1"/>
</dbReference>
<proteinExistence type="predicted"/>
<evidence type="ECO:0008006" key="3">
    <source>
        <dbReference type="Google" id="ProtNLM"/>
    </source>
</evidence>
<comment type="caution">
    <text evidence="1">The sequence shown here is derived from an EMBL/GenBank/DDBJ whole genome shotgun (WGS) entry which is preliminary data.</text>
</comment>
<reference evidence="1 2" key="2">
    <citation type="journal article" date="2023" name="Plant Pathol.">
        <title>Dismantling and reorganizing Pseudomonas marginalis sensu#lato.</title>
        <authorList>
            <person name="Sawada H."/>
            <person name="Fujikawa T."/>
            <person name="Satou M."/>
        </authorList>
    </citation>
    <scope>NUCLEOTIDE SEQUENCE [LARGE SCALE GENOMIC DNA]</scope>
    <source>
        <strain evidence="1 2">MAFF 302046</strain>
    </source>
</reference>
<name>A0ABT0JAQ4_9PSED</name>
<organism evidence="1 2">
    <name type="scientific">Pseudomonas morbosilactucae</name>
    <dbReference type="NCBI Taxonomy" id="2938197"/>
    <lineage>
        <taxon>Bacteria</taxon>
        <taxon>Pseudomonadati</taxon>
        <taxon>Pseudomonadota</taxon>
        <taxon>Gammaproteobacteria</taxon>
        <taxon>Pseudomonadales</taxon>
        <taxon>Pseudomonadaceae</taxon>
        <taxon>Pseudomonas</taxon>
    </lineage>
</organism>
<dbReference type="Proteomes" id="UP001155163">
    <property type="component" value="Unassembled WGS sequence"/>
</dbReference>
<dbReference type="EMBL" id="JALQCX010000005">
    <property type="protein sequence ID" value="MCK9812965.1"/>
    <property type="molecule type" value="Genomic_DNA"/>
</dbReference>
<accession>A0ABT0JAQ4</accession>
<gene>
    <name evidence="1" type="ORF">M1B35_02050</name>
</gene>